<evidence type="ECO:0000313" key="2">
    <source>
        <dbReference type="Proteomes" id="UP001148737"/>
    </source>
</evidence>
<organism evidence="1 2">
    <name type="scientific">Lecanicillium saksenae</name>
    <dbReference type="NCBI Taxonomy" id="468837"/>
    <lineage>
        <taxon>Eukaryota</taxon>
        <taxon>Fungi</taxon>
        <taxon>Dikarya</taxon>
        <taxon>Ascomycota</taxon>
        <taxon>Pezizomycotina</taxon>
        <taxon>Sordariomycetes</taxon>
        <taxon>Hypocreomycetidae</taxon>
        <taxon>Hypocreales</taxon>
        <taxon>Cordycipitaceae</taxon>
        <taxon>Lecanicillium</taxon>
    </lineage>
</organism>
<gene>
    <name evidence="1" type="ORF">NLG97_g992</name>
</gene>
<proteinExistence type="predicted"/>
<dbReference type="EMBL" id="JANAKD010000042">
    <property type="protein sequence ID" value="KAJ3498618.1"/>
    <property type="molecule type" value="Genomic_DNA"/>
</dbReference>
<sequence>MGGGVVANVAKGSSRASRDAEGQTARRGQCGCAGRGDEGYVDSNTFIKAIKGVEAMNLPNYGGAMLWEAQLSVKNGNYAKKIRSSL</sequence>
<evidence type="ECO:0000313" key="1">
    <source>
        <dbReference type="EMBL" id="KAJ3498618.1"/>
    </source>
</evidence>
<accession>A0ACC1R518</accession>
<protein>
    <submittedName>
        <fullName evidence="1">Uncharacterized protein</fullName>
    </submittedName>
</protein>
<keyword evidence="2" id="KW-1185">Reference proteome</keyword>
<comment type="caution">
    <text evidence="1">The sequence shown here is derived from an EMBL/GenBank/DDBJ whole genome shotgun (WGS) entry which is preliminary data.</text>
</comment>
<dbReference type="Proteomes" id="UP001148737">
    <property type="component" value="Unassembled WGS sequence"/>
</dbReference>
<name>A0ACC1R518_9HYPO</name>
<reference evidence="1" key="1">
    <citation type="submission" date="2022-07" db="EMBL/GenBank/DDBJ databases">
        <title>Genome Sequence of Lecanicillium saksenae.</title>
        <authorList>
            <person name="Buettner E."/>
        </authorList>
    </citation>
    <scope>NUCLEOTIDE SEQUENCE</scope>
    <source>
        <strain evidence="1">VT-O1</strain>
    </source>
</reference>